<feature type="compositionally biased region" description="Polar residues" evidence="9">
    <location>
        <begin position="99"/>
        <end position="114"/>
    </location>
</feature>
<dbReference type="CDD" id="cd00010">
    <property type="entry name" value="AAI_LTSS"/>
    <property type="match status" value="1"/>
</dbReference>
<gene>
    <name evidence="11" type="ORF">RJT34_20084</name>
</gene>
<evidence type="ECO:0000256" key="9">
    <source>
        <dbReference type="SAM" id="MobiDB-lite"/>
    </source>
</evidence>
<dbReference type="Proteomes" id="UP001359559">
    <property type="component" value="Unassembled WGS sequence"/>
</dbReference>
<dbReference type="GO" id="GO:0098552">
    <property type="term" value="C:side of membrane"/>
    <property type="evidence" value="ECO:0007669"/>
    <property type="project" value="UniProtKB-KW"/>
</dbReference>
<evidence type="ECO:0000313" key="11">
    <source>
        <dbReference type="EMBL" id="KAK7285317.1"/>
    </source>
</evidence>
<comment type="caution">
    <text evidence="11">The sequence shown here is derived from an EMBL/GenBank/DDBJ whole genome shotgun (WGS) entry which is preliminary data.</text>
</comment>
<dbReference type="EMBL" id="JAYKXN010000005">
    <property type="protein sequence ID" value="KAK7285317.1"/>
    <property type="molecule type" value="Genomic_DNA"/>
</dbReference>
<keyword evidence="8" id="KW-0449">Lipoprotein</keyword>
<dbReference type="AlphaFoldDB" id="A0AAN9P4P6"/>
<evidence type="ECO:0000256" key="4">
    <source>
        <dbReference type="ARBA" id="ARBA00022622"/>
    </source>
</evidence>
<proteinExistence type="inferred from homology"/>
<dbReference type="InterPro" id="IPR043325">
    <property type="entry name" value="LTSS"/>
</dbReference>
<dbReference type="Gene3D" id="1.10.110.10">
    <property type="entry name" value="Plant lipid-transfer and hydrophobic proteins"/>
    <property type="match status" value="1"/>
</dbReference>
<dbReference type="Pfam" id="PF14368">
    <property type="entry name" value="LTP_2"/>
    <property type="match status" value="1"/>
</dbReference>
<organism evidence="11 12">
    <name type="scientific">Clitoria ternatea</name>
    <name type="common">Butterfly pea</name>
    <dbReference type="NCBI Taxonomy" id="43366"/>
    <lineage>
        <taxon>Eukaryota</taxon>
        <taxon>Viridiplantae</taxon>
        <taxon>Streptophyta</taxon>
        <taxon>Embryophyta</taxon>
        <taxon>Tracheophyta</taxon>
        <taxon>Spermatophyta</taxon>
        <taxon>Magnoliopsida</taxon>
        <taxon>eudicotyledons</taxon>
        <taxon>Gunneridae</taxon>
        <taxon>Pentapetalae</taxon>
        <taxon>rosids</taxon>
        <taxon>fabids</taxon>
        <taxon>Fabales</taxon>
        <taxon>Fabaceae</taxon>
        <taxon>Papilionoideae</taxon>
        <taxon>50 kb inversion clade</taxon>
        <taxon>NPAAA clade</taxon>
        <taxon>indigoferoid/millettioid clade</taxon>
        <taxon>Phaseoleae</taxon>
        <taxon>Clitoria</taxon>
    </lineage>
</organism>
<dbReference type="InterPro" id="IPR016140">
    <property type="entry name" value="Bifunc_inhib/LTP/seed_store"/>
</dbReference>
<comment type="subcellular location">
    <subcellularLocation>
        <location evidence="1">Cell membrane</location>
        <topology evidence="1">Lipid-anchor</topology>
        <topology evidence="1">GPI-anchor</topology>
    </subcellularLocation>
</comment>
<evidence type="ECO:0000256" key="7">
    <source>
        <dbReference type="ARBA" id="ARBA00023180"/>
    </source>
</evidence>
<dbReference type="SUPFAM" id="SSF47699">
    <property type="entry name" value="Bifunctional inhibitor/lipid-transfer protein/seed storage 2S albumin"/>
    <property type="match status" value="1"/>
</dbReference>
<evidence type="ECO:0000256" key="6">
    <source>
        <dbReference type="ARBA" id="ARBA00023157"/>
    </source>
</evidence>
<keyword evidence="6" id="KW-1015">Disulfide bond</keyword>
<dbReference type="GO" id="GO:0005886">
    <property type="term" value="C:plasma membrane"/>
    <property type="evidence" value="ECO:0007669"/>
    <property type="project" value="UniProtKB-SubCell"/>
</dbReference>
<keyword evidence="12" id="KW-1185">Reference proteome</keyword>
<keyword evidence="5" id="KW-0732">Signal</keyword>
<evidence type="ECO:0000256" key="1">
    <source>
        <dbReference type="ARBA" id="ARBA00004609"/>
    </source>
</evidence>
<dbReference type="PANTHER" id="PTHR33044">
    <property type="entry name" value="BIFUNCTIONAL INHIBITOR/LIPID-TRANSFER PROTEIN/SEED STORAGE 2S ALBUMIN SUPERFAMILY PROTEIN-RELATED"/>
    <property type="match status" value="1"/>
</dbReference>
<evidence type="ECO:0000256" key="2">
    <source>
        <dbReference type="ARBA" id="ARBA00009748"/>
    </source>
</evidence>
<feature type="region of interest" description="Disordered" evidence="9">
    <location>
        <begin position="89"/>
        <end position="139"/>
    </location>
</feature>
<keyword evidence="7" id="KW-0325">Glycoprotein</keyword>
<keyword evidence="4" id="KW-0472">Membrane</keyword>
<evidence type="ECO:0000256" key="5">
    <source>
        <dbReference type="ARBA" id="ARBA00022729"/>
    </source>
</evidence>
<dbReference type="InterPro" id="IPR036312">
    <property type="entry name" value="Bifun_inhib/LTP/seed_sf"/>
</dbReference>
<evidence type="ECO:0000313" key="12">
    <source>
        <dbReference type="Proteomes" id="UP001359559"/>
    </source>
</evidence>
<evidence type="ECO:0000256" key="3">
    <source>
        <dbReference type="ARBA" id="ARBA00022475"/>
    </source>
</evidence>
<keyword evidence="3" id="KW-1003">Cell membrane</keyword>
<name>A0AAN9P4P6_CLITE</name>
<sequence>MMSSFTPCANAITGSTNNNGLVLSNTCCDSLRSLMTTNMECACQAMSPGATFLQQPINQLLALSLSRACNINGLALQCKAFGSPLPAPGPVAFGPKGSTPPSIATSPLSPQGVTLGSMDRKASCQDPPLPIHPLSLHNP</sequence>
<comment type="similarity">
    <text evidence="2">Belongs to the plant LTP family.</text>
</comment>
<accession>A0AAN9P4P6</accession>
<evidence type="ECO:0000259" key="10">
    <source>
        <dbReference type="Pfam" id="PF14368"/>
    </source>
</evidence>
<evidence type="ECO:0000256" key="8">
    <source>
        <dbReference type="ARBA" id="ARBA00023288"/>
    </source>
</evidence>
<protein>
    <recommendedName>
        <fullName evidence="10">Bifunctional inhibitor/plant lipid transfer protein/seed storage helical domain-containing protein</fullName>
    </recommendedName>
</protein>
<keyword evidence="4" id="KW-0336">GPI-anchor</keyword>
<feature type="domain" description="Bifunctional inhibitor/plant lipid transfer protein/seed storage helical" evidence="10">
    <location>
        <begin position="3"/>
        <end position="78"/>
    </location>
</feature>
<reference evidence="11 12" key="1">
    <citation type="submission" date="2024-01" db="EMBL/GenBank/DDBJ databases">
        <title>The genomes of 5 underutilized Papilionoideae crops provide insights into root nodulation and disease resistance.</title>
        <authorList>
            <person name="Yuan L."/>
        </authorList>
    </citation>
    <scope>NUCLEOTIDE SEQUENCE [LARGE SCALE GENOMIC DNA]</scope>
    <source>
        <strain evidence="11">LY-2023</strain>
        <tissue evidence="11">Leaf</tissue>
    </source>
</reference>